<dbReference type="AlphaFoldDB" id="A0AAW7YWM5"/>
<evidence type="ECO:0000313" key="3">
    <source>
        <dbReference type="Proteomes" id="UP001170310"/>
    </source>
</evidence>
<dbReference type="EMBL" id="JAUOQO010001000">
    <property type="protein sequence ID" value="MDO6575639.1"/>
    <property type="molecule type" value="Genomic_DNA"/>
</dbReference>
<name>A0AAW7YWM5_9STAP</name>
<keyword evidence="1" id="KW-1133">Transmembrane helix</keyword>
<keyword evidence="1" id="KW-0472">Membrane</keyword>
<comment type="caution">
    <text evidence="2">The sequence shown here is derived from an EMBL/GenBank/DDBJ whole genome shotgun (WGS) entry which is preliminary data.</text>
</comment>
<keyword evidence="1" id="KW-0812">Transmembrane</keyword>
<feature type="non-terminal residue" evidence="2">
    <location>
        <position position="78"/>
    </location>
</feature>
<evidence type="ECO:0000313" key="2">
    <source>
        <dbReference type="EMBL" id="MDO6575639.1"/>
    </source>
</evidence>
<reference evidence="2" key="1">
    <citation type="submission" date="2023-07" db="EMBL/GenBank/DDBJ databases">
        <title>Genome content predicts the carbon catabolic preferences of heterotrophic bacteria.</title>
        <authorList>
            <person name="Gralka M."/>
        </authorList>
    </citation>
    <scope>NUCLEOTIDE SEQUENCE</scope>
    <source>
        <strain evidence="2">E2R20</strain>
    </source>
</reference>
<evidence type="ECO:0000256" key="1">
    <source>
        <dbReference type="SAM" id="Phobius"/>
    </source>
</evidence>
<feature type="transmembrane region" description="Helical" evidence="1">
    <location>
        <begin position="43"/>
        <end position="61"/>
    </location>
</feature>
<accession>A0AAW7YWM5</accession>
<proteinExistence type="predicted"/>
<keyword evidence="3" id="KW-1185">Reference proteome</keyword>
<dbReference type="RefSeq" id="WP_303522792.1">
    <property type="nucleotide sequence ID" value="NZ_JAUOQO010001000.1"/>
</dbReference>
<sequence length="78" mass="8673">LIQMLKSKWAITLLGFLAVAFLIWFGGPLIAIAGSEPLGSAAARWFTIITLALICIIYQFWQHIQSTKQNQQAVQSLL</sequence>
<gene>
    <name evidence="2" type="ORF">Q4528_16135</name>
</gene>
<protein>
    <submittedName>
        <fullName evidence="2">Uncharacterized protein</fullName>
    </submittedName>
</protein>
<dbReference type="Proteomes" id="UP001170310">
    <property type="component" value="Unassembled WGS sequence"/>
</dbReference>
<organism evidence="2 3">
    <name type="scientific">Staphylococcus pasteuri_A</name>
    <dbReference type="NCBI Taxonomy" id="3062664"/>
    <lineage>
        <taxon>Bacteria</taxon>
        <taxon>Bacillati</taxon>
        <taxon>Bacillota</taxon>
        <taxon>Bacilli</taxon>
        <taxon>Bacillales</taxon>
        <taxon>Staphylococcaceae</taxon>
        <taxon>Staphylococcus</taxon>
    </lineage>
</organism>
<feature type="non-terminal residue" evidence="2">
    <location>
        <position position="1"/>
    </location>
</feature>